<protein>
    <recommendedName>
        <fullName evidence="2">Transcription factor TFIIIC triple barrel domain-containing protein</fullName>
    </recommendedName>
</protein>
<dbReference type="InterPro" id="IPR023696">
    <property type="entry name" value="Ureohydrolase_dom_sf"/>
</dbReference>
<dbReference type="EMBL" id="BFAD01000008">
    <property type="protein sequence ID" value="GBE85682.1"/>
    <property type="molecule type" value="Genomic_DNA"/>
</dbReference>
<dbReference type="Proteomes" id="UP000287166">
    <property type="component" value="Unassembled WGS sequence"/>
</dbReference>
<proteinExistence type="predicted"/>
<dbReference type="GO" id="GO:0000127">
    <property type="term" value="C:transcription factor TFIIIC complex"/>
    <property type="evidence" value="ECO:0007669"/>
    <property type="project" value="TreeGrafter"/>
</dbReference>
<dbReference type="AlphaFoldDB" id="A0A401GTY0"/>
<reference evidence="3 4" key="1">
    <citation type="journal article" date="2018" name="Sci. Rep.">
        <title>Genome sequence of the cauliflower mushroom Sparassis crispa (Hanabiratake) and its association with beneficial usage.</title>
        <authorList>
            <person name="Kiyama R."/>
            <person name="Furutani Y."/>
            <person name="Kawaguchi K."/>
            <person name="Nakanishi T."/>
        </authorList>
    </citation>
    <scope>NUCLEOTIDE SEQUENCE [LARGE SCALE GENOMIC DNA]</scope>
</reference>
<dbReference type="SUPFAM" id="SSF52768">
    <property type="entry name" value="Arginase/deacetylase"/>
    <property type="match status" value="1"/>
</dbReference>
<gene>
    <name evidence="3" type="ORF">SCP_0802040</name>
</gene>
<feature type="domain" description="Transcription factor TFIIIC triple barrel" evidence="2">
    <location>
        <begin position="30"/>
        <end position="120"/>
    </location>
</feature>
<evidence type="ECO:0000313" key="3">
    <source>
        <dbReference type="EMBL" id="GBE85682.1"/>
    </source>
</evidence>
<comment type="caution">
    <text evidence="3">The sequence shown here is derived from an EMBL/GenBank/DDBJ whole genome shotgun (WGS) entry which is preliminary data.</text>
</comment>
<dbReference type="GO" id="GO:0006383">
    <property type="term" value="P:transcription by RNA polymerase III"/>
    <property type="evidence" value="ECO:0007669"/>
    <property type="project" value="InterPro"/>
</dbReference>
<sequence>MPGSSLFPAYLQVEAFGPDEDYEQCDGKVEEEEVYVTLDLGAVEPALVPSTSSYRLIGLDTPTAYLQLSGTTFRGQHQSLLGTELLFAEEKDDRGDRSRKSLVHVGSTEHRIRFKEVELKEKNSGTTSEDRHINSTLKKKIPETMNHLMGVDNDASSSNGNNRGGPIKAKGKRKGKEEEKERVVDHPEHARTKSGKSQSKKKDKGKGRAVQPSEVVSANVPSDALAEGGPQPMDVDDG</sequence>
<feature type="region of interest" description="Disordered" evidence="1">
    <location>
        <begin position="119"/>
        <end position="238"/>
    </location>
</feature>
<dbReference type="InterPro" id="IPR042771">
    <property type="entry name" value="GTF3C6-like"/>
</dbReference>
<dbReference type="STRING" id="139825.A0A401GTY0"/>
<dbReference type="Pfam" id="PF10419">
    <property type="entry name" value="TFIIIC_sub6"/>
    <property type="match status" value="1"/>
</dbReference>
<feature type="compositionally biased region" description="Basic and acidic residues" evidence="1">
    <location>
        <begin position="119"/>
        <end position="133"/>
    </location>
</feature>
<feature type="compositionally biased region" description="Basic and acidic residues" evidence="1">
    <location>
        <begin position="175"/>
        <end position="191"/>
    </location>
</feature>
<dbReference type="PANTHER" id="PTHR21860:SF2">
    <property type="entry name" value="GENERAL TRANSCRIPTION FACTOR 3C POLYPEPTIDE 6"/>
    <property type="match status" value="1"/>
</dbReference>
<organism evidence="3 4">
    <name type="scientific">Sparassis crispa</name>
    <dbReference type="NCBI Taxonomy" id="139825"/>
    <lineage>
        <taxon>Eukaryota</taxon>
        <taxon>Fungi</taxon>
        <taxon>Dikarya</taxon>
        <taxon>Basidiomycota</taxon>
        <taxon>Agaricomycotina</taxon>
        <taxon>Agaricomycetes</taxon>
        <taxon>Polyporales</taxon>
        <taxon>Sparassidaceae</taxon>
        <taxon>Sparassis</taxon>
    </lineage>
</organism>
<name>A0A401GTY0_9APHY</name>
<dbReference type="RefSeq" id="XP_027616595.1">
    <property type="nucleotide sequence ID" value="XM_027760794.1"/>
</dbReference>
<evidence type="ECO:0000256" key="1">
    <source>
        <dbReference type="SAM" id="MobiDB-lite"/>
    </source>
</evidence>
<dbReference type="PANTHER" id="PTHR21860">
    <property type="entry name" value="TRANSCRIPTION INITIATION FACTOR IIIC TFIIIC , POLYPEPTIDE 6-RELATED"/>
    <property type="match status" value="1"/>
</dbReference>
<evidence type="ECO:0000313" key="4">
    <source>
        <dbReference type="Proteomes" id="UP000287166"/>
    </source>
</evidence>
<dbReference type="Gene3D" id="2.60.40.4370">
    <property type="match status" value="1"/>
</dbReference>
<dbReference type="OrthoDB" id="1877767at2759"/>
<evidence type="ECO:0000259" key="2">
    <source>
        <dbReference type="Pfam" id="PF10419"/>
    </source>
</evidence>
<accession>A0A401GTY0</accession>
<keyword evidence="4" id="KW-1185">Reference proteome</keyword>
<dbReference type="InParanoid" id="A0A401GTY0"/>
<feature type="compositionally biased region" description="Basic residues" evidence="1">
    <location>
        <begin position="192"/>
        <end position="207"/>
    </location>
</feature>
<dbReference type="InterPro" id="IPR019481">
    <property type="entry name" value="TFIIIC_triple_barrel"/>
</dbReference>
<dbReference type="GeneID" id="38782599"/>